<gene>
    <name evidence="3" type="ORF">A1353_15540</name>
</gene>
<evidence type="ECO:0000259" key="2">
    <source>
        <dbReference type="Pfam" id="PF18912"/>
    </source>
</evidence>
<dbReference type="AlphaFoldDB" id="A0A177MAB6"/>
<evidence type="ECO:0000313" key="4">
    <source>
        <dbReference type="Proteomes" id="UP000077763"/>
    </source>
</evidence>
<dbReference type="RefSeq" id="WP_064037084.1">
    <property type="nucleotide sequence ID" value="NZ_LUUH01000061.1"/>
</dbReference>
<keyword evidence="3" id="KW-0808">Transferase</keyword>
<comment type="caution">
    <text evidence="3">The sequence shown here is derived from an EMBL/GenBank/DDBJ whole genome shotgun (WGS) entry which is preliminary data.</text>
</comment>
<dbReference type="Proteomes" id="UP000077763">
    <property type="component" value="Unassembled WGS sequence"/>
</dbReference>
<accession>A0A177MAB6</accession>
<dbReference type="PANTHER" id="PTHR47505:SF1">
    <property type="entry name" value="DNA UTILIZATION PROTEIN YHGH"/>
    <property type="match status" value="1"/>
</dbReference>
<proteinExistence type="inferred from homology"/>
<feature type="domain" description="Double zinc ribbon" evidence="2">
    <location>
        <begin position="16"/>
        <end position="70"/>
    </location>
</feature>
<dbReference type="PANTHER" id="PTHR47505">
    <property type="entry name" value="DNA UTILIZATION PROTEIN YHGH"/>
    <property type="match status" value="1"/>
</dbReference>
<sequence>MVNNWLNIIQKIQKKLLPPRCVLCGSPGYGDLDLCLGCLTDLPRNLSCCYRCGEHFETTIDVPQLCGRCLKKSPAFDETYAPFLYQSQMRYLIGQLKFANDYKNARLLAALLAEHIADSAELPDCLLPVPLHPKRYRERGFNQSIEIARHLSRQLGIPLDLHSCVRQRDTGHQTGLPAKQRRKNMRLAFKIVKPLTFQHVAIIDDVMTTGATASALAAALKQAGAGKVDVWVCARA</sequence>
<protein>
    <submittedName>
        <fullName evidence="3">Phosphoribosyltransferase</fullName>
    </submittedName>
</protein>
<dbReference type="Pfam" id="PF18912">
    <property type="entry name" value="DZR_2"/>
    <property type="match status" value="1"/>
</dbReference>
<keyword evidence="3" id="KW-0328">Glycosyltransferase</keyword>
<dbReference type="InterPro" id="IPR000836">
    <property type="entry name" value="PRTase_dom"/>
</dbReference>
<dbReference type="Gene3D" id="3.40.50.2020">
    <property type="match status" value="1"/>
</dbReference>
<reference evidence="4" key="1">
    <citation type="submission" date="2016-03" db="EMBL/GenBank/DDBJ databases">
        <authorList>
            <person name="Heylen K."/>
            <person name="De Vos P."/>
            <person name="Vekeman B."/>
        </authorList>
    </citation>
    <scope>NUCLEOTIDE SEQUENCE [LARGE SCALE GENOMIC DNA]</scope>
    <source>
        <strain evidence="4">R-45371</strain>
    </source>
</reference>
<dbReference type="SUPFAM" id="SSF53271">
    <property type="entry name" value="PRTase-like"/>
    <property type="match status" value="1"/>
</dbReference>
<dbReference type="InterPro" id="IPR051910">
    <property type="entry name" value="ComF/GntX_DNA_util-trans"/>
</dbReference>
<name>A0A177MAB6_METMH</name>
<dbReference type="InterPro" id="IPR029057">
    <property type="entry name" value="PRTase-like"/>
</dbReference>
<dbReference type="EMBL" id="LUUH01000061">
    <property type="protein sequence ID" value="OAI02658.1"/>
    <property type="molecule type" value="Genomic_DNA"/>
</dbReference>
<dbReference type="CDD" id="cd06223">
    <property type="entry name" value="PRTases_typeI"/>
    <property type="match status" value="1"/>
</dbReference>
<evidence type="ECO:0000256" key="1">
    <source>
        <dbReference type="ARBA" id="ARBA00008007"/>
    </source>
</evidence>
<dbReference type="GO" id="GO:0016757">
    <property type="term" value="F:glycosyltransferase activity"/>
    <property type="evidence" value="ECO:0007669"/>
    <property type="project" value="UniProtKB-KW"/>
</dbReference>
<comment type="similarity">
    <text evidence="1">Belongs to the ComF/GntX family.</text>
</comment>
<organism evidence="3 4">
    <name type="scientific">Methylomonas methanica</name>
    <dbReference type="NCBI Taxonomy" id="421"/>
    <lineage>
        <taxon>Bacteria</taxon>
        <taxon>Pseudomonadati</taxon>
        <taxon>Pseudomonadota</taxon>
        <taxon>Gammaproteobacteria</taxon>
        <taxon>Methylococcales</taxon>
        <taxon>Methylococcaceae</taxon>
        <taxon>Methylomonas</taxon>
    </lineage>
</organism>
<evidence type="ECO:0000313" key="3">
    <source>
        <dbReference type="EMBL" id="OAI02658.1"/>
    </source>
</evidence>
<dbReference type="InterPro" id="IPR044005">
    <property type="entry name" value="DZR_2"/>
</dbReference>